<evidence type="ECO:0000256" key="1">
    <source>
        <dbReference type="SAM" id="MobiDB-lite"/>
    </source>
</evidence>
<evidence type="ECO:0000313" key="2">
    <source>
        <dbReference type="EMBL" id="KAL0191263.1"/>
    </source>
</evidence>
<proteinExistence type="predicted"/>
<keyword evidence="3" id="KW-1185">Reference proteome</keyword>
<feature type="compositionally biased region" description="Low complexity" evidence="1">
    <location>
        <begin position="1"/>
        <end position="15"/>
    </location>
</feature>
<sequence>RGCSASSFSFSSRSSGMRRRCGGRQPIMLRLRRVNPVPARPRTPAPRSPNA</sequence>
<feature type="non-terminal residue" evidence="2">
    <location>
        <position position="1"/>
    </location>
</feature>
<gene>
    <name evidence="2" type="ORF">M9458_013961</name>
</gene>
<feature type="compositionally biased region" description="Pro residues" evidence="1">
    <location>
        <begin position="38"/>
        <end position="51"/>
    </location>
</feature>
<reference evidence="2 3" key="1">
    <citation type="submission" date="2024-05" db="EMBL/GenBank/DDBJ databases">
        <title>Genome sequencing and assembly of Indian major carp, Cirrhinus mrigala (Hamilton, 1822).</title>
        <authorList>
            <person name="Mohindra V."/>
            <person name="Chowdhury L.M."/>
            <person name="Lal K."/>
            <person name="Jena J.K."/>
        </authorList>
    </citation>
    <scope>NUCLEOTIDE SEQUENCE [LARGE SCALE GENOMIC DNA]</scope>
    <source>
        <strain evidence="2">CM1030</strain>
        <tissue evidence="2">Blood</tissue>
    </source>
</reference>
<evidence type="ECO:0000313" key="3">
    <source>
        <dbReference type="Proteomes" id="UP001529510"/>
    </source>
</evidence>
<dbReference type="AlphaFoldDB" id="A0ABD0QYZ5"/>
<dbReference type="EMBL" id="JAMKFB020000006">
    <property type="protein sequence ID" value="KAL0191263.1"/>
    <property type="molecule type" value="Genomic_DNA"/>
</dbReference>
<feature type="region of interest" description="Disordered" evidence="1">
    <location>
        <begin position="1"/>
        <end position="51"/>
    </location>
</feature>
<organism evidence="2 3">
    <name type="scientific">Cirrhinus mrigala</name>
    <name type="common">Mrigala</name>
    <dbReference type="NCBI Taxonomy" id="683832"/>
    <lineage>
        <taxon>Eukaryota</taxon>
        <taxon>Metazoa</taxon>
        <taxon>Chordata</taxon>
        <taxon>Craniata</taxon>
        <taxon>Vertebrata</taxon>
        <taxon>Euteleostomi</taxon>
        <taxon>Actinopterygii</taxon>
        <taxon>Neopterygii</taxon>
        <taxon>Teleostei</taxon>
        <taxon>Ostariophysi</taxon>
        <taxon>Cypriniformes</taxon>
        <taxon>Cyprinidae</taxon>
        <taxon>Labeoninae</taxon>
        <taxon>Labeonini</taxon>
        <taxon>Cirrhinus</taxon>
    </lineage>
</organism>
<name>A0ABD0QYZ5_CIRMR</name>
<accession>A0ABD0QYZ5</accession>
<protein>
    <submittedName>
        <fullName evidence="2">Uncharacterized protein</fullName>
    </submittedName>
</protein>
<comment type="caution">
    <text evidence="2">The sequence shown here is derived from an EMBL/GenBank/DDBJ whole genome shotgun (WGS) entry which is preliminary data.</text>
</comment>
<feature type="non-terminal residue" evidence="2">
    <location>
        <position position="51"/>
    </location>
</feature>
<dbReference type="Proteomes" id="UP001529510">
    <property type="component" value="Unassembled WGS sequence"/>
</dbReference>